<dbReference type="Gene3D" id="1.10.10.10">
    <property type="entry name" value="Winged helix-like DNA-binding domain superfamily/Winged helix DNA-binding domain"/>
    <property type="match status" value="2"/>
</dbReference>
<feature type="compositionally biased region" description="Low complexity" evidence="5">
    <location>
        <begin position="332"/>
        <end position="352"/>
    </location>
</feature>
<feature type="region of interest" description="Disordered" evidence="5">
    <location>
        <begin position="189"/>
        <end position="212"/>
    </location>
</feature>
<evidence type="ECO:0000313" key="7">
    <source>
        <dbReference type="Proteomes" id="UP000001930"/>
    </source>
</evidence>
<feature type="compositionally biased region" description="Basic and acidic residues" evidence="5">
    <location>
        <begin position="232"/>
        <end position="242"/>
    </location>
</feature>
<feature type="compositionally biased region" description="Low complexity" evidence="5">
    <location>
        <begin position="360"/>
        <end position="383"/>
    </location>
</feature>
<evidence type="ECO:0000256" key="5">
    <source>
        <dbReference type="SAM" id="MobiDB-lite"/>
    </source>
</evidence>
<dbReference type="RefSeq" id="WP_009891518.1">
    <property type="nucleotide sequence ID" value="NC_007651.1"/>
</dbReference>
<dbReference type="GO" id="GO:0051304">
    <property type="term" value="P:chromosome separation"/>
    <property type="evidence" value="ECO:0007669"/>
    <property type="project" value="InterPro"/>
</dbReference>
<dbReference type="Pfam" id="PF04079">
    <property type="entry name" value="SMC_ScpB"/>
    <property type="match status" value="1"/>
</dbReference>
<feature type="compositionally biased region" description="Basic and acidic residues" evidence="5">
    <location>
        <begin position="410"/>
        <end position="421"/>
    </location>
</feature>
<proteinExistence type="predicted"/>
<dbReference type="HOGENOM" id="CLU_045647_1_0_4"/>
<evidence type="ECO:0000256" key="1">
    <source>
        <dbReference type="ARBA" id="ARBA00022490"/>
    </source>
</evidence>
<evidence type="ECO:0000256" key="2">
    <source>
        <dbReference type="ARBA" id="ARBA00022618"/>
    </source>
</evidence>
<name>Q2SVG4_BURTA</name>
<sequence>MNTQEAKIVLETALICAQEPLKLGDLRKLFADGVSADTVRTLLEDLKQEWTGRGVELVALASGWRFQSKPAMRTYLDRLHPEKPPKYSRAVLETLAIIAYRQPVTRGDIEEIRGVTVNTQVVKQLEDRGWIEVIGHRDVPGRPALYATTKQFLDDLGLKALDDLPALEEPAAHLEASLLAQQAIDFPDDARDDGEALAGASDEGVTGSEAAGAEAGEAIEQAIEPSVSPDEGLARAGDEPARADVAAASAGEARPEGADGSAARIVDPADNDKRAGAEAAQAFDEADAPHDHDAGQAAGRAARETESGGMREPAFAGGEEVDAAASHEHAAEQLAADATAETHAEAAGNAAGDGERIESSARANENANPAARPDAEPAGAAHAATREAAADPAAGRATKEDHGAIGGIPHDAEPVRAHAEEMLDDTSGSLADAVRSASEAVPEREQQDDEEAPAKRRA</sequence>
<keyword evidence="4" id="KW-0131">Cell cycle</keyword>
<dbReference type="GeneID" id="45122277"/>
<evidence type="ECO:0000256" key="3">
    <source>
        <dbReference type="ARBA" id="ARBA00022829"/>
    </source>
</evidence>
<dbReference type="GO" id="GO:0051301">
    <property type="term" value="P:cell division"/>
    <property type="evidence" value="ECO:0007669"/>
    <property type="project" value="UniProtKB-KW"/>
</dbReference>
<dbReference type="PANTHER" id="PTHR34298">
    <property type="entry name" value="SEGREGATION AND CONDENSATION PROTEIN B"/>
    <property type="match status" value="1"/>
</dbReference>
<reference evidence="6 7" key="1">
    <citation type="journal article" date="2005" name="BMC Genomics">
        <title>Bacterial genome adaptation to niches: divergence of the potential virulence genes in three Burkholderia species of different survival strategies.</title>
        <authorList>
            <person name="Kim H.S."/>
            <person name="Schell M.A."/>
            <person name="Yu Y."/>
            <person name="Ulrich R.L."/>
            <person name="Sarria S.H."/>
            <person name="Nierman W.C."/>
            <person name="DeShazer D."/>
        </authorList>
    </citation>
    <scope>NUCLEOTIDE SEQUENCE [LARGE SCALE GENOMIC DNA]</scope>
    <source>
        <strain evidence="7">ATCC 700388 / DSM 13276 / CCUG 48851 / CIP 106301 / E264</strain>
    </source>
</reference>
<dbReference type="InterPro" id="IPR036390">
    <property type="entry name" value="WH_DNA-bd_sf"/>
</dbReference>
<dbReference type="KEGG" id="bte:BTH_I2568"/>
<dbReference type="SUPFAM" id="SSF46785">
    <property type="entry name" value="Winged helix' DNA-binding domain"/>
    <property type="match status" value="2"/>
</dbReference>
<evidence type="ECO:0000256" key="4">
    <source>
        <dbReference type="ARBA" id="ARBA00023306"/>
    </source>
</evidence>
<protein>
    <submittedName>
        <fullName evidence="6">Segregation and condensation protein B</fullName>
    </submittedName>
</protein>
<keyword evidence="7" id="KW-1185">Reference proteome</keyword>
<dbReference type="PANTHER" id="PTHR34298:SF2">
    <property type="entry name" value="SEGREGATION AND CONDENSATION PROTEIN B"/>
    <property type="match status" value="1"/>
</dbReference>
<keyword evidence="3" id="KW-0159">Chromosome partition</keyword>
<organism evidence="6 7">
    <name type="scientific">Burkholderia thailandensis (strain ATCC 700388 / DSM 13276 / CCUG 48851 / CIP 106301 / E264)</name>
    <dbReference type="NCBI Taxonomy" id="271848"/>
    <lineage>
        <taxon>Bacteria</taxon>
        <taxon>Pseudomonadati</taxon>
        <taxon>Pseudomonadota</taxon>
        <taxon>Betaproteobacteria</taxon>
        <taxon>Burkholderiales</taxon>
        <taxon>Burkholderiaceae</taxon>
        <taxon>Burkholderia</taxon>
        <taxon>pseudomallei group</taxon>
    </lineage>
</organism>
<accession>Q2SVG4</accession>
<gene>
    <name evidence="6" type="ordered locus">BTH_I2568</name>
</gene>
<dbReference type="NCBIfam" id="TIGR00281">
    <property type="entry name" value="SMC-Scp complex subunit ScpB"/>
    <property type="match status" value="1"/>
</dbReference>
<dbReference type="EMBL" id="CP000086">
    <property type="protein sequence ID" value="ABC36693.1"/>
    <property type="molecule type" value="Genomic_DNA"/>
</dbReference>
<feature type="region of interest" description="Disordered" evidence="5">
    <location>
        <begin position="224"/>
        <end position="458"/>
    </location>
</feature>
<keyword evidence="1" id="KW-0963">Cytoplasm</keyword>
<dbReference type="Proteomes" id="UP000001930">
    <property type="component" value="Chromosome I"/>
</dbReference>
<dbReference type="InterPro" id="IPR036388">
    <property type="entry name" value="WH-like_DNA-bd_sf"/>
</dbReference>
<keyword evidence="2" id="KW-0132">Cell division</keyword>
<evidence type="ECO:0000313" key="6">
    <source>
        <dbReference type="EMBL" id="ABC36693.1"/>
    </source>
</evidence>
<dbReference type="InterPro" id="IPR005234">
    <property type="entry name" value="ScpB_csome_segregation"/>
</dbReference>
<dbReference type="AlphaFoldDB" id="Q2SVG4"/>